<evidence type="ECO:0000259" key="1">
    <source>
        <dbReference type="Pfam" id="PF01593"/>
    </source>
</evidence>
<gene>
    <name evidence="3" type="ORF">C7453_10716</name>
    <name evidence="2" type="ORF">HLH32_11495</name>
</gene>
<keyword evidence="4" id="KW-1185">Reference proteome</keyword>
<dbReference type="Pfam" id="PF01593">
    <property type="entry name" value="Amino_oxidase"/>
    <property type="match status" value="1"/>
</dbReference>
<dbReference type="EMBL" id="JABEQI010000006">
    <property type="protein sequence ID" value="MBB2186996.1"/>
    <property type="molecule type" value="Genomic_DNA"/>
</dbReference>
<dbReference type="Pfam" id="PF13450">
    <property type="entry name" value="NAD_binding_8"/>
    <property type="match status" value="1"/>
</dbReference>
<organism evidence="3 4">
    <name type="scientific">Gluconacetobacter liquefaciens</name>
    <name type="common">Acetobacter liquefaciens</name>
    <dbReference type="NCBI Taxonomy" id="89584"/>
    <lineage>
        <taxon>Bacteria</taxon>
        <taxon>Pseudomonadati</taxon>
        <taxon>Pseudomonadota</taxon>
        <taxon>Alphaproteobacteria</taxon>
        <taxon>Acetobacterales</taxon>
        <taxon>Acetobacteraceae</taxon>
        <taxon>Gluconacetobacter</taxon>
    </lineage>
</organism>
<evidence type="ECO:0000313" key="2">
    <source>
        <dbReference type="EMBL" id="MBB2186996.1"/>
    </source>
</evidence>
<dbReference type="Proteomes" id="UP000254958">
    <property type="component" value="Unassembled WGS sequence"/>
</dbReference>
<dbReference type="GO" id="GO:0016491">
    <property type="term" value="F:oxidoreductase activity"/>
    <property type="evidence" value="ECO:0007669"/>
    <property type="project" value="InterPro"/>
</dbReference>
<proteinExistence type="predicted"/>
<dbReference type="AlphaFoldDB" id="A0A370G167"/>
<dbReference type="OrthoDB" id="5792777at2"/>
<name>A0A370G167_GLULI</name>
<protein>
    <submittedName>
        <fullName evidence="2">NAD(P)-binding protein</fullName>
    </submittedName>
</protein>
<dbReference type="PRINTS" id="PR00419">
    <property type="entry name" value="ADXRDTASE"/>
</dbReference>
<dbReference type="InterPro" id="IPR002937">
    <property type="entry name" value="Amino_oxidase"/>
</dbReference>
<dbReference type="EMBL" id="QQAW01000007">
    <property type="protein sequence ID" value="RDI36970.1"/>
    <property type="molecule type" value="Genomic_DNA"/>
</dbReference>
<accession>A0A370G167</accession>
<dbReference type="PANTHER" id="PTHR16128:SF5">
    <property type="entry name" value="FAD_NAD(P)-BINDING OXIDOREDUCTASE FAMILY PROTEIN"/>
    <property type="match status" value="1"/>
</dbReference>
<reference evidence="2 5" key="2">
    <citation type="submission" date="2020-04" db="EMBL/GenBank/DDBJ databases">
        <title>Description of novel Gluconacetobacter.</title>
        <authorList>
            <person name="Sombolestani A."/>
        </authorList>
    </citation>
    <scope>NUCLEOTIDE SEQUENCE [LARGE SCALE GENOMIC DNA]</scope>
    <source>
        <strain evidence="2 5">LMG 1382</strain>
    </source>
</reference>
<dbReference type="Gene3D" id="3.90.660.10">
    <property type="match status" value="1"/>
</dbReference>
<dbReference type="Gene3D" id="3.50.50.60">
    <property type="entry name" value="FAD/NAD(P)-binding domain"/>
    <property type="match status" value="1"/>
</dbReference>
<dbReference type="PROSITE" id="PS51257">
    <property type="entry name" value="PROKAR_LIPOPROTEIN"/>
    <property type="match status" value="1"/>
</dbReference>
<comment type="caution">
    <text evidence="3">The sequence shown here is derived from an EMBL/GenBank/DDBJ whole genome shotgun (WGS) entry which is preliminary data.</text>
</comment>
<feature type="domain" description="Amine oxidase" evidence="1">
    <location>
        <begin position="88"/>
        <end position="219"/>
    </location>
</feature>
<reference evidence="3 4" key="1">
    <citation type="submission" date="2018-07" db="EMBL/GenBank/DDBJ databases">
        <title>Genomic Encyclopedia of Type Strains, Phase IV (KMG-IV): sequencing the most valuable type-strain genomes for metagenomic binning, comparative biology and taxonomic classification.</title>
        <authorList>
            <person name="Goeker M."/>
        </authorList>
    </citation>
    <scope>NUCLEOTIDE SEQUENCE [LARGE SCALE GENOMIC DNA]</scope>
    <source>
        <strain evidence="3 4">DSM 5603</strain>
    </source>
</reference>
<evidence type="ECO:0000313" key="5">
    <source>
        <dbReference type="Proteomes" id="UP000562982"/>
    </source>
</evidence>
<dbReference type="PANTHER" id="PTHR16128">
    <property type="entry name" value="FAD/NAD(P)-BINDING OXIDOREDUCTASE FAMILY PROTEIN"/>
    <property type="match status" value="1"/>
</dbReference>
<evidence type="ECO:0000313" key="4">
    <source>
        <dbReference type="Proteomes" id="UP000254958"/>
    </source>
</evidence>
<dbReference type="InterPro" id="IPR036188">
    <property type="entry name" value="FAD/NAD-bd_sf"/>
</dbReference>
<dbReference type="RefSeq" id="WP_114727897.1">
    <property type="nucleotide sequence ID" value="NZ_BJMI01000022.1"/>
</dbReference>
<dbReference type="Proteomes" id="UP000562982">
    <property type="component" value="Unassembled WGS sequence"/>
</dbReference>
<sequence>MKIVIVGAGMAGMACAQSLGEAGHTVTLFDKGRGAGGRMSTRRISLDGMSLTFDHGAQYFTARGSAFREQVVLWHRKGIVAPWPAAADDAWVGTPGMNAPIAHMATRQDVHFSSHVMGLAREGQQWQVLLQDGRCQGPYDAAILALPAEQAAAFLGAHDLRMAIYATAARSRPCWTALVAFEDRLPIETDVLRRAGPIPWAARDSAKPCRSGAIETWVVQAGAEWSTRHLEAEPQEVAGELATWLADQTGSAPVPHRTYLAAHRWRYAMTRPSSHGALWNGDLSLGACGDWLLGPRIELAWQSGVMLAERVLA</sequence>
<evidence type="ECO:0000313" key="3">
    <source>
        <dbReference type="EMBL" id="RDI36970.1"/>
    </source>
</evidence>
<dbReference type="SUPFAM" id="SSF51905">
    <property type="entry name" value="FAD/NAD(P)-binding domain"/>
    <property type="match status" value="1"/>
</dbReference>